<sequence>VLTDKICQTPNCNVPLLRTKDRVTWFCVDCEERPGEPKVNVKQQTTNDLELSYDVQDILLKAEEVNRQGKDSLNSQFSSIVSTPISEETISDEQRLRREQSQRASQSIGRYLLSGWALIDEICPNGSCFAVPLVRDRNKRKYCVNCQNYYVRETDLDLAKHKIVQSDVSQLESLPAVNKPATKHELKHGIDVKEVEVCVTFFEVLVYGKQTSAPTLKFENARDAHVRNQPLSSEARLKGTRLDDTLQESISSLSSTLGMLNNCLEATSMISDVKEICDAIKSCAQALEVLHSLQLVRLFTLNYTGLMLEVALFFIESVNVAMPRVHSLSASKTSIYSKKSVARERHFPYVKMTCDEKIIIYNDCSVRD</sequence>
<dbReference type="InterPro" id="IPR009563">
    <property type="entry name" value="SSSCA1"/>
</dbReference>
<keyword evidence="2" id="KW-1185">Reference proteome</keyword>
<name>A0A9N9NGY3_9GLOM</name>
<dbReference type="AlphaFoldDB" id="A0A9N9NGY3"/>
<protein>
    <submittedName>
        <fullName evidence="1">18320_t:CDS:1</fullName>
    </submittedName>
</protein>
<comment type="caution">
    <text evidence="1">The sequence shown here is derived from an EMBL/GenBank/DDBJ whole genome shotgun (WGS) entry which is preliminary data.</text>
</comment>
<dbReference type="PANTHER" id="PTHR16537:SF1">
    <property type="entry name" value="PROTEIN ZNRD2"/>
    <property type="match status" value="1"/>
</dbReference>
<organism evidence="1 2">
    <name type="scientific">Acaulospora morrowiae</name>
    <dbReference type="NCBI Taxonomy" id="94023"/>
    <lineage>
        <taxon>Eukaryota</taxon>
        <taxon>Fungi</taxon>
        <taxon>Fungi incertae sedis</taxon>
        <taxon>Mucoromycota</taxon>
        <taxon>Glomeromycotina</taxon>
        <taxon>Glomeromycetes</taxon>
        <taxon>Diversisporales</taxon>
        <taxon>Acaulosporaceae</taxon>
        <taxon>Acaulospora</taxon>
    </lineage>
</organism>
<dbReference type="Pfam" id="PF06677">
    <property type="entry name" value="Auto_anti-p27"/>
    <property type="match status" value="1"/>
</dbReference>
<feature type="non-terminal residue" evidence="1">
    <location>
        <position position="368"/>
    </location>
</feature>
<reference evidence="1" key="1">
    <citation type="submission" date="2021-06" db="EMBL/GenBank/DDBJ databases">
        <authorList>
            <person name="Kallberg Y."/>
            <person name="Tangrot J."/>
            <person name="Rosling A."/>
        </authorList>
    </citation>
    <scope>NUCLEOTIDE SEQUENCE</scope>
    <source>
        <strain evidence="1">CL551</strain>
    </source>
</reference>
<evidence type="ECO:0000313" key="2">
    <source>
        <dbReference type="Proteomes" id="UP000789342"/>
    </source>
</evidence>
<accession>A0A9N9NGY3</accession>
<dbReference type="OrthoDB" id="28939at2759"/>
<gene>
    <name evidence="1" type="ORF">AMORRO_LOCUS13956</name>
</gene>
<evidence type="ECO:0000313" key="1">
    <source>
        <dbReference type="EMBL" id="CAG8730163.1"/>
    </source>
</evidence>
<dbReference type="InterPro" id="IPR051888">
    <property type="entry name" value="UPF0148_domain"/>
</dbReference>
<dbReference type="EMBL" id="CAJVPV010025908">
    <property type="protein sequence ID" value="CAG8730163.1"/>
    <property type="molecule type" value="Genomic_DNA"/>
</dbReference>
<proteinExistence type="predicted"/>
<dbReference type="Proteomes" id="UP000789342">
    <property type="component" value="Unassembled WGS sequence"/>
</dbReference>
<dbReference type="PANTHER" id="PTHR16537">
    <property type="entry name" value="SJOEGREN SYNDROME/SCLERODERMA AUTOANTIGEN 1"/>
    <property type="match status" value="1"/>
</dbReference>